<keyword evidence="1 9" id="KW-0540">Nuclease</keyword>
<dbReference type="GO" id="GO:0043571">
    <property type="term" value="P:maintenance of CRISPR repeat elements"/>
    <property type="evidence" value="ECO:0007669"/>
    <property type="project" value="UniProtKB-UniRule"/>
</dbReference>
<evidence type="ECO:0000256" key="4">
    <source>
        <dbReference type="ARBA" id="ARBA00022801"/>
    </source>
</evidence>
<keyword evidence="6 9" id="KW-0051">Antiviral defense</keyword>
<name>G7VB31_9CREN</name>
<dbReference type="HOGENOM" id="CLU_052779_0_0_2"/>
<keyword evidence="8 9" id="KW-0464">Manganese</keyword>
<comment type="function">
    <text evidence="9">CRISPR (clustered regularly interspaced short palindromic repeat), is an adaptive immune system that provides protection against mobile genetic elements (viruses, transposable elements and conjugative plasmids). CRISPR clusters contain spacers, sequences complementary to antecedent mobile elements, and target invading nucleic acids. CRISPR clusters are transcribed and processed into CRISPR RNA (crRNA). Acts as a dsDNA endonuclease. Involved in the integration of spacer DNA into the CRISPR cassette.</text>
</comment>
<gene>
    <name evidence="9" type="primary">cas1</name>
    <name evidence="10" type="ORF">P186_0900</name>
</gene>
<reference evidence="10 11" key="1">
    <citation type="journal article" date="2012" name="J. Bacteriol.">
        <title>Complete genome sequence of strain 1860, a crenarchaeon of the genus pyrobaculum able to grow with various electron acceptors.</title>
        <authorList>
            <person name="Mardanov A.V."/>
            <person name="Gumerov V.M."/>
            <person name="Slobodkina G.B."/>
            <person name="Beletsky A.V."/>
            <person name="Bonch-Osmolovskaya E.A."/>
            <person name="Ravin N.V."/>
            <person name="Skryabin K.G."/>
        </authorList>
    </citation>
    <scope>NUCLEOTIDE SEQUENCE [LARGE SCALE GENOMIC DNA]</scope>
    <source>
        <strain evidence="10 11">1860</strain>
    </source>
</reference>
<dbReference type="GO" id="GO:0003677">
    <property type="term" value="F:DNA binding"/>
    <property type="evidence" value="ECO:0007669"/>
    <property type="project" value="UniProtKB-KW"/>
</dbReference>
<keyword evidence="7 9" id="KW-0238">DNA-binding</keyword>
<dbReference type="CDD" id="cd09634">
    <property type="entry name" value="Cas1_I-II-III"/>
    <property type="match status" value="1"/>
</dbReference>
<comment type="cofactor">
    <cofactor evidence="9">
        <name>Mg(2+)</name>
        <dbReference type="ChEBI" id="CHEBI:18420"/>
    </cofactor>
    <cofactor evidence="9">
        <name>Mn(2+)</name>
        <dbReference type="ChEBI" id="CHEBI:29035"/>
    </cofactor>
</comment>
<keyword evidence="4 9" id="KW-0378">Hydrolase</keyword>
<dbReference type="eggNOG" id="arCOG01452">
    <property type="taxonomic scope" value="Archaea"/>
</dbReference>
<evidence type="ECO:0000256" key="7">
    <source>
        <dbReference type="ARBA" id="ARBA00023125"/>
    </source>
</evidence>
<comment type="subunit">
    <text evidence="9">Homodimer, forms a heterotetramer with a Cas2 homodimer.</text>
</comment>
<dbReference type="PANTHER" id="PTHR34353:SF2">
    <property type="entry name" value="CRISPR-ASSOCIATED ENDONUCLEASE CAS1 1"/>
    <property type="match status" value="1"/>
</dbReference>
<dbReference type="Gene3D" id="1.20.120.920">
    <property type="entry name" value="CRISPR-associated endonuclease Cas1, C-terminal domain"/>
    <property type="match status" value="1"/>
</dbReference>
<dbReference type="InterPro" id="IPR042206">
    <property type="entry name" value="CRISPR-assoc_Cas1_C"/>
</dbReference>
<evidence type="ECO:0000313" key="10">
    <source>
        <dbReference type="EMBL" id="AET32341.1"/>
    </source>
</evidence>
<keyword evidence="2 9" id="KW-0479">Metal-binding</keyword>
<organism evidence="10 11">
    <name type="scientific">Pyrobaculum ferrireducens</name>
    <dbReference type="NCBI Taxonomy" id="1104324"/>
    <lineage>
        <taxon>Archaea</taxon>
        <taxon>Thermoproteota</taxon>
        <taxon>Thermoprotei</taxon>
        <taxon>Thermoproteales</taxon>
        <taxon>Thermoproteaceae</taxon>
        <taxon>Pyrobaculum</taxon>
    </lineage>
</organism>
<dbReference type="AlphaFoldDB" id="G7VB31"/>
<dbReference type="PANTHER" id="PTHR34353">
    <property type="entry name" value="CRISPR-ASSOCIATED ENDONUCLEASE CAS1 1"/>
    <property type="match status" value="1"/>
</dbReference>
<keyword evidence="11" id="KW-1185">Reference proteome</keyword>
<sequence length="303" mass="33412">MEVVVKDWGVSLGYRRGALVVRKRGGGEQSVPLHQVDRVWILTGGVSISSRLVRALARHFVDVVFFDGRGEPAARLFPPEANGTVSHRRAQYEAYLTGRGFELAKLAVYGKVVNQAAALRRLGAWRRESYRLLADAASKVAGLAPRVLACGDPQCVLGLEGSAASIYWGAVSEAFGVPSRDPQGGDPFNLALNYGYGILRYAVWRQVVIHGLDPYAGYLHADRSGRPSLVLDLMEEFRPHVDLMVLKMRPGLDWLDGGVLKREARAALVERWLSLRLEPVIARQVAQAVAHLEGRSSYQPHRL</sequence>
<dbReference type="InterPro" id="IPR042211">
    <property type="entry name" value="CRISPR-assoc_Cas1_N"/>
</dbReference>
<evidence type="ECO:0000256" key="5">
    <source>
        <dbReference type="ARBA" id="ARBA00022842"/>
    </source>
</evidence>
<evidence type="ECO:0000256" key="2">
    <source>
        <dbReference type="ARBA" id="ARBA00022723"/>
    </source>
</evidence>
<dbReference type="GO" id="GO:0046872">
    <property type="term" value="F:metal ion binding"/>
    <property type="evidence" value="ECO:0007669"/>
    <property type="project" value="UniProtKB-UniRule"/>
</dbReference>
<evidence type="ECO:0000256" key="1">
    <source>
        <dbReference type="ARBA" id="ARBA00022722"/>
    </source>
</evidence>
<dbReference type="KEGG" id="pyr:P186_0900"/>
<feature type="binding site" evidence="9">
    <location>
        <position position="220"/>
    </location>
    <ligand>
        <name>Mn(2+)</name>
        <dbReference type="ChEBI" id="CHEBI:29035"/>
    </ligand>
</feature>
<dbReference type="EMBL" id="CP003098">
    <property type="protein sequence ID" value="AET32341.1"/>
    <property type="molecule type" value="Genomic_DNA"/>
</dbReference>
<dbReference type="InterPro" id="IPR050646">
    <property type="entry name" value="Cas1"/>
</dbReference>
<dbReference type="STRING" id="1104324.P186_0900"/>
<dbReference type="RefSeq" id="WP_014288169.1">
    <property type="nucleotide sequence ID" value="NC_016645.1"/>
</dbReference>
<dbReference type="Gene3D" id="3.100.10.20">
    <property type="entry name" value="CRISPR-associated endonuclease Cas1, N-terminal domain"/>
    <property type="match status" value="1"/>
</dbReference>
<comment type="similarity">
    <text evidence="9">Belongs to the CRISPR-associated endonuclease Cas1 family.</text>
</comment>
<dbReference type="GO" id="GO:0051607">
    <property type="term" value="P:defense response to virus"/>
    <property type="evidence" value="ECO:0007669"/>
    <property type="project" value="UniProtKB-UniRule"/>
</dbReference>
<dbReference type="GO" id="GO:0004519">
    <property type="term" value="F:endonuclease activity"/>
    <property type="evidence" value="ECO:0007669"/>
    <property type="project" value="UniProtKB-UniRule"/>
</dbReference>
<protein>
    <recommendedName>
        <fullName evidence="9">CRISPR-associated endonuclease Cas1</fullName>
        <ecNumber evidence="9">3.1.-.-</ecNumber>
    </recommendedName>
</protein>
<dbReference type="Proteomes" id="UP000005867">
    <property type="component" value="Chromosome"/>
</dbReference>
<proteinExistence type="inferred from homology"/>
<dbReference type="GO" id="GO:0016787">
    <property type="term" value="F:hydrolase activity"/>
    <property type="evidence" value="ECO:0007669"/>
    <property type="project" value="UniProtKB-KW"/>
</dbReference>
<keyword evidence="5 9" id="KW-0460">Magnesium</keyword>
<evidence type="ECO:0000256" key="8">
    <source>
        <dbReference type="ARBA" id="ARBA00023211"/>
    </source>
</evidence>
<keyword evidence="3 9" id="KW-0255">Endonuclease</keyword>
<evidence type="ECO:0000313" key="11">
    <source>
        <dbReference type="Proteomes" id="UP000005867"/>
    </source>
</evidence>
<dbReference type="OrthoDB" id="2216at2157"/>
<evidence type="ECO:0000256" key="6">
    <source>
        <dbReference type="ARBA" id="ARBA00023118"/>
    </source>
</evidence>
<accession>G7VB31</accession>
<dbReference type="NCBIfam" id="TIGR00287">
    <property type="entry name" value="cas1"/>
    <property type="match status" value="1"/>
</dbReference>
<evidence type="ECO:0000256" key="9">
    <source>
        <dbReference type="HAMAP-Rule" id="MF_01470"/>
    </source>
</evidence>
<dbReference type="HAMAP" id="MF_01470">
    <property type="entry name" value="Cas1"/>
    <property type="match status" value="1"/>
</dbReference>
<dbReference type="InterPro" id="IPR002729">
    <property type="entry name" value="CRISPR-assoc_Cas1"/>
</dbReference>
<dbReference type="EC" id="3.1.-.-" evidence="9"/>
<feature type="binding site" evidence="9">
    <location>
        <position position="160"/>
    </location>
    <ligand>
        <name>Mn(2+)</name>
        <dbReference type="ChEBI" id="CHEBI:29035"/>
    </ligand>
</feature>
<feature type="binding site" evidence="9">
    <location>
        <position position="235"/>
    </location>
    <ligand>
        <name>Mn(2+)</name>
        <dbReference type="ChEBI" id="CHEBI:29035"/>
    </ligand>
</feature>
<dbReference type="Pfam" id="PF01867">
    <property type="entry name" value="Cas_Cas1"/>
    <property type="match status" value="1"/>
</dbReference>
<evidence type="ECO:0000256" key="3">
    <source>
        <dbReference type="ARBA" id="ARBA00022759"/>
    </source>
</evidence>
<dbReference type="GeneID" id="11595159"/>